<dbReference type="EMBL" id="JAVKVH010000001">
    <property type="protein sequence ID" value="MDR7623169.1"/>
    <property type="molecule type" value="Genomic_DNA"/>
</dbReference>
<dbReference type="InterPro" id="IPR027417">
    <property type="entry name" value="P-loop_NTPase"/>
</dbReference>
<evidence type="ECO:0000259" key="1">
    <source>
        <dbReference type="Pfam" id="PF13304"/>
    </source>
</evidence>
<dbReference type="Proteomes" id="UP001268544">
    <property type="component" value="Unassembled WGS sequence"/>
</dbReference>
<protein>
    <submittedName>
        <fullName evidence="2">AAA family ATPase</fullName>
    </submittedName>
</protein>
<reference evidence="3" key="1">
    <citation type="submission" date="2023-07" db="EMBL/GenBank/DDBJ databases">
        <title>Lacticaseibacillus paracasei KCKM 0992.</title>
        <authorList>
            <person name="Kim T.W."/>
        </authorList>
    </citation>
    <scope>NUCLEOTIDE SEQUENCE [LARGE SCALE GENOMIC DNA]</scope>
    <source>
        <strain evidence="3">KCKM 0992</strain>
    </source>
</reference>
<dbReference type="SUPFAM" id="SSF52540">
    <property type="entry name" value="P-loop containing nucleoside triphosphate hydrolases"/>
    <property type="match status" value="1"/>
</dbReference>
<feature type="domain" description="ATPase AAA-type core" evidence="1">
    <location>
        <begin position="54"/>
        <end position="327"/>
    </location>
</feature>
<proteinExistence type="predicted"/>
<evidence type="ECO:0000313" key="2">
    <source>
        <dbReference type="EMBL" id="MDR7623169.1"/>
    </source>
</evidence>
<name>A0ABD5CT92_LACPA</name>
<comment type="caution">
    <text evidence="2">The sequence shown here is derived from an EMBL/GenBank/DDBJ whole genome shotgun (WGS) entry which is preliminary data.</text>
</comment>
<accession>A0ABD5CT92</accession>
<dbReference type="Pfam" id="PF13304">
    <property type="entry name" value="AAA_21"/>
    <property type="match status" value="1"/>
</dbReference>
<dbReference type="RefSeq" id="WP_016388264.1">
    <property type="nucleotide sequence ID" value="NZ_CP080336.1"/>
</dbReference>
<dbReference type="AlphaFoldDB" id="A0ABD5CT92"/>
<dbReference type="Gene3D" id="3.40.50.300">
    <property type="entry name" value="P-loop containing nucleotide triphosphate hydrolases"/>
    <property type="match status" value="1"/>
</dbReference>
<sequence length="414" mass="47454">MTTARLDFLRMDIINHPLFEKEVSFSLVASQRVPIDDHADMTHLFGSVWVNNVATIIGRNASGKTLTMKLVMGVLEMLFRQRSIDQTHLKAALIGADPISFRTYFYGSDRFLYRDDLTVAPDPDHEHQWIVQSEKVLEKKALKSMTRNSIFDFSSAKLFTDRQDLDLFQLSLLAPDDSLMRTLIAQRHYQPRTISDTLMFTNTNLPFFNNEDGKVSSAILKYLDPTIDFFSIEQSDNNKVLYRLKFVNDAEEIVSSNFATIEHYLSSGTVKGITLYQYVIRTLQTGGIIFIDELENHFNLAIVHTFMTYFSDPRINQNRATLIFSTHYADLINDLSRGDQIYIAQRKADSITLGRYSDLADRQDINRAEVFMSNYLGGTAPDYATYLKLRQQTIDMTRPNRSAKPTKTGSSYEN</sequence>
<organism evidence="2 3">
    <name type="scientific">Lacticaseibacillus paracasei</name>
    <name type="common">Lactobacillus paracasei</name>
    <dbReference type="NCBI Taxonomy" id="1597"/>
    <lineage>
        <taxon>Bacteria</taxon>
        <taxon>Bacillati</taxon>
        <taxon>Bacillota</taxon>
        <taxon>Bacilli</taxon>
        <taxon>Lactobacillales</taxon>
        <taxon>Lactobacillaceae</taxon>
        <taxon>Lacticaseibacillus</taxon>
    </lineage>
</organism>
<dbReference type="InterPro" id="IPR003959">
    <property type="entry name" value="ATPase_AAA_core"/>
</dbReference>
<evidence type="ECO:0000313" key="3">
    <source>
        <dbReference type="Proteomes" id="UP001268544"/>
    </source>
</evidence>
<gene>
    <name evidence="2" type="ORF">RF672_00705</name>
</gene>